<evidence type="ECO:0000313" key="1">
    <source>
        <dbReference type="EMBL" id="KAF9440037.1"/>
    </source>
</evidence>
<sequence length="149" mass="16938">MHWHFIRNSLKAEFATVWIDLSNSQQGTRTSQLIGCRLFLNEAEVLIKGAKAHTRTPQCQQCWHWGHNTEVCRHPAICCPICTGPHSKASHQQLAGFCRGNPKVTPPVPPTPANMPCTHVHLCINCGNKHAADDHCCPYWRHRFNRSWI</sequence>
<dbReference type="AlphaFoldDB" id="A0A9P5WYF6"/>
<evidence type="ECO:0008006" key="3">
    <source>
        <dbReference type="Google" id="ProtNLM"/>
    </source>
</evidence>
<dbReference type="Proteomes" id="UP000807342">
    <property type="component" value="Unassembled WGS sequence"/>
</dbReference>
<dbReference type="EMBL" id="MU152961">
    <property type="protein sequence ID" value="KAF9440037.1"/>
    <property type="molecule type" value="Genomic_DNA"/>
</dbReference>
<keyword evidence="2" id="KW-1185">Reference proteome</keyword>
<gene>
    <name evidence="1" type="ORF">P691DRAFT_688902</name>
</gene>
<protein>
    <recommendedName>
        <fullName evidence="3">Gag-like protein</fullName>
    </recommendedName>
</protein>
<accession>A0A9P5WYF6</accession>
<name>A0A9P5WYF6_9AGAR</name>
<proteinExistence type="predicted"/>
<organism evidence="1 2">
    <name type="scientific">Macrolepiota fuliginosa MF-IS2</name>
    <dbReference type="NCBI Taxonomy" id="1400762"/>
    <lineage>
        <taxon>Eukaryota</taxon>
        <taxon>Fungi</taxon>
        <taxon>Dikarya</taxon>
        <taxon>Basidiomycota</taxon>
        <taxon>Agaricomycotina</taxon>
        <taxon>Agaricomycetes</taxon>
        <taxon>Agaricomycetidae</taxon>
        <taxon>Agaricales</taxon>
        <taxon>Agaricineae</taxon>
        <taxon>Agaricaceae</taxon>
        <taxon>Macrolepiota</taxon>
    </lineage>
</organism>
<evidence type="ECO:0000313" key="2">
    <source>
        <dbReference type="Proteomes" id="UP000807342"/>
    </source>
</evidence>
<reference evidence="1" key="1">
    <citation type="submission" date="2020-11" db="EMBL/GenBank/DDBJ databases">
        <authorList>
            <consortium name="DOE Joint Genome Institute"/>
            <person name="Ahrendt S."/>
            <person name="Riley R."/>
            <person name="Andreopoulos W."/>
            <person name="Labutti K."/>
            <person name="Pangilinan J."/>
            <person name="Ruiz-Duenas F.J."/>
            <person name="Barrasa J.M."/>
            <person name="Sanchez-Garcia M."/>
            <person name="Camarero S."/>
            <person name="Miyauchi S."/>
            <person name="Serrano A."/>
            <person name="Linde D."/>
            <person name="Babiker R."/>
            <person name="Drula E."/>
            <person name="Ayuso-Fernandez I."/>
            <person name="Pacheco R."/>
            <person name="Padilla G."/>
            <person name="Ferreira P."/>
            <person name="Barriuso J."/>
            <person name="Kellner H."/>
            <person name="Castanera R."/>
            <person name="Alfaro M."/>
            <person name="Ramirez L."/>
            <person name="Pisabarro A.G."/>
            <person name="Kuo A."/>
            <person name="Tritt A."/>
            <person name="Lipzen A."/>
            <person name="He G."/>
            <person name="Yan M."/>
            <person name="Ng V."/>
            <person name="Cullen D."/>
            <person name="Martin F."/>
            <person name="Rosso M.-N."/>
            <person name="Henrissat B."/>
            <person name="Hibbett D."/>
            <person name="Martinez A.T."/>
            <person name="Grigoriev I.V."/>
        </authorList>
    </citation>
    <scope>NUCLEOTIDE SEQUENCE</scope>
    <source>
        <strain evidence="1">MF-IS2</strain>
    </source>
</reference>
<comment type="caution">
    <text evidence="1">The sequence shown here is derived from an EMBL/GenBank/DDBJ whole genome shotgun (WGS) entry which is preliminary data.</text>
</comment>